<dbReference type="Pfam" id="PF10832">
    <property type="entry name" value="YhfG"/>
    <property type="match status" value="1"/>
</dbReference>
<proteinExistence type="predicted"/>
<dbReference type="GeneID" id="84614674"/>
<dbReference type="AlphaFoldDB" id="A0A0U5E6A9"/>
<name>A0A0U5E6A9_9GAMM</name>
<dbReference type="PATRIC" id="fig|1619313.3.peg.349"/>
<sequence>MPAKLTDKQKVTLWQQHRLANFLASCRLEGLQPAEPAAGDQTAEQRLDALRRQYGR</sequence>
<dbReference type="KEGG" id="ege:EM595_0336"/>
<evidence type="ECO:0000313" key="2">
    <source>
        <dbReference type="Proteomes" id="UP000059419"/>
    </source>
</evidence>
<accession>A0A0U5E6A9</accession>
<dbReference type="InterPro" id="IPR022541">
    <property type="entry name" value="YhfG"/>
</dbReference>
<protein>
    <recommendedName>
        <fullName evidence="3">DUF2559 domain-containing protein</fullName>
    </recommendedName>
</protein>
<evidence type="ECO:0000313" key="1">
    <source>
        <dbReference type="EMBL" id="CUU22573.1"/>
    </source>
</evidence>
<dbReference type="OrthoDB" id="6505648at2"/>
<evidence type="ECO:0008006" key="3">
    <source>
        <dbReference type="Google" id="ProtNLM"/>
    </source>
</evidence>
<dbReference type="STRING" id="1619313.EM595_0336"/>
<dbReference type="EMBL" id="LN907827">
    <property type="protein sequence ID" value="CUU22573.1"/>
    <property type="molecule type" value="Genomic_DNA"/>
</dbReference>
<dbReference type="RefSeq" id="WP_071852471.1">
    <property type="nucleotide sequence ID" value="NZ_CP072598.1"/>
</dbReference>
<gene>
    <name evidence="1" type="ORF">EM595_0336</name>
</gene>
<reference evidence="2" key="1">
    <citation type="submission" date="2015-11" db="EMBL/GenBank/DDBJ databases">
        <authorList>
            <person name="Blom J."/>
        </authorList>
    </citation>
    <scope>NUCLEOTIDE SEQUENCE [LARGE SCALE GENOMIC DNA]</scope>
</reference>
<dbReference type="Proteomes" id="UP000059419">
    <property type="component" value="Chromosome 1"/>
</dbReference>
<keyword evidence="2" id="KW-1185">Reference proteome</keyword>
<organism evidence="1 2">
    <name type="scientific">Duffyella gerundensis</name>
    <dbReference type="NCBI Taxonomy" id="1619313"/>
    <lineage>
        <taxon>Bacteria</taxon>
        <taxon>Pseudomonadati</taxon>
        <taxon>Pseudomonadota</taxon>
        <taxon>Gammaproteobacteria</taxon>
        <taxon>Enterobacterales</taxon>
        <taxon>Erwiniaceae</taxon>
        <taxon>Duffyella</taxon>
    </lineage>
</organism>